<evidence type="ECO:0000259" key="5">
    <source>
        <dbReference type="SMART" id="SM00062"/>
    </source>
</evidence>
<organism evidence="6 7">
    <name type="scientific">Buttiauxella warmboldiae</name>
    <dbReference type="NCBI Taxonomy" id="82993"/>
    <lineage>
        <taxon>Bacteria</taxon>
        <taxon>Pseudomonadati</taxon>
        <taxon>Pseudomonadota</taxon>
        <taxon>Gammaproteobacteria</taxon>
        <taxon>Enterobacterales</taxon>
        <taxon>Enterobacteriaceae</taxon>
        <taxon>Buttiauxella</taxon>
    </lineage>
</organism>
<keyword evidence="3 4" id="KW-0732">Signal</keyword>
<name>A0A3N5EAX3_9ENTR</name>
<keyword evidence="2" id="KW-0813">Transport</keyword>
<dbReference type="EMBL" id="RPOH01000036">
    <property type="protein sequence ID" value="RPH27782.1"/>
    <property type="molecule type" value="Genomic_DNA"/>
</dbReference>
<keyword evidence="7" id="KW-1185">Reference proteome</keyword>
<evidence type="ECO:0000256" key="3">
    <source>
        <dbReference type="ARBA" id="ARBA00022729"/>
    </source>
</evidence>
<dbReference type="GO" id="GO:0030288">
    <property type="term" value="C:outer membrane-bounded periplasmic space"/>
    <property type="evidence" value="ECO:0007669"/>
    <property type="project" value="TreeGrafter"/>
</dbReference>
<dbReference type="Gene3D" id="3.40.190.10">
    <property type="entry name" value="Periplasmic binding protein-like II"/>
    <property type="match status" value="2"/>
</dbReference>
<comment type="caution">
    <text evidence="6">The sequence shown here is derived from an EMBL/GenBank/DDBJ whole genome shotgun (WGS) entry which is preliminary data.</text>
</comment>
<evidence type="ECO:0000313" key="6">
    <source>
        <dbReference type="EMBL" id="RPH27782.1"/>
    </source>
</evidence>
<evidence type="ECO:0000256" key="2">
    <source>
        <dbReference type="ARBA" id="ARBA00022448"/>
    </source>
</evidence>
<accession>A0A3N5EAX3</accession>
<reference evidence="6 7" key="1">
    <citation type="submission" date="2018-11" db="EMBL/GenBank/DDBJ databases">
        <title>Draft genome sequence of Buttiauxella warmboldiae CCUG 35512.</title>
        <authorList>
            <person name="Salva-Serra F."/>
            <person name="Marathe N."/>
            <person name="Moore E."/>
            <person name="Svensson L."/>
            <person name="Engstrom-Jakobsson H."/>
        </authorList>
    </citation>
    <scope>NUCLEOTIDE SEQUENCE [LARGE SCALE GENOMIC DNA]</scope>
    <source>
        <strain evidence="6 7">CCUG 35512</strain>
    </source>
</reference>
<proteinExistence type="inferred from homology"/>
<feature type="signal peptide" evidence="4">
    <location>
        <begin position="1"/>
        <end position="31"/>
    </location>
</feature>
<dbReference type="InterPro" id="IPR051455">
    <property type="entry name" value="Bact_solute-bind_prot3"/>
</dbReference>
<dbReference type="PANTHER" id="PTHR30085:SF2">
    <property type="entry name" value="GLUTAMATE_ASPARTATE IMPORT SOLUTE-BINDING PROTEIN"/>
    <property type="match status" value="1"/>
</dbReference>
<dbReference type="GO" id="GO:0006865">
    <property type="term" value="P:amino acid transport"/>
    <property type="evidence" value="ECO:0007669"/>
    <property type="project" value="TreeGrafter"/>
</dbReference>
<feature type="domain" description="Solute-binding protein family 3/N-terminal" evidence="5">
    <location>
        <begin position="46"/>
        <end position="278"/>
    </location>
</feature>
<dbReference type="SMART" id="SM00062">
    <property type="entry name" value="PBPb"/>
    <property type="match status" value="1"/>
</dbReference>
<evidence type="ECO:0000313" key="7">
    <source>
        <dbReference type="Proteomes" id="UP000268615"/>
    </source>
</evidence>
<dbReference type="SUPFAM" id="SSF53850">
    <property type="entry name" value="Periplasmic binding protein-like II"/>
    <property type="match status" value="1"/>
</dbReference>
<dbReference type="PANTHER" id="PTHR30085">
    <property type="entry name" value="AMINO ACID ABC TRANSPORTER PERMEASE"/>
    <property type="match status" value="1"/>
</dbReference>
<dbReference type="GO" id="GO:0005576">
    <property type="term" value="C:extracellular region"/>
    <property type="evidence" value="ECO:0007669"/>
    <property type="project" value="TreeGrafter"/>
</dbReference>
<feature type="chain" id="PRO_5017997393" description="Solute-binding protein family 3/N-terminal domain-containing protein" evidence="4">
    <location>
        <begin position="32"/>
        <end position="302"/>
    </location>
</feature>
<dbReference type="AlphaFoldDB" id="A0A3N5EAX3"/>
<evidence type="ECO:0000256" key="4">
    <source>
        <dbReference type="SAM" id="SignalP"/>
    </source>
</evidence>
<evidence type="ECO:0000256" key="1">
    <source>
        <dbReference type="ARBA" id="ARBA00010333"/>
    </source>
</evidence>
<dbReference type="InterPro" id="IPR001638">
    <property type="entry name" value="Solute-binding_3/MltF_N"/>
</dbReference>
<protein>
    <recommendedName>
        <fullName evidence="5">Solute-binding protein family 3/N-terminal domain-containing protein</fullName>
    </recommendedName>
</protein>
<comment type="similarity">
    <text evidence="1">Belongs to the bacterial solute-binding protein 3 family.</text>
</comment>
<dbReference type="Pfam" id="PF00497">
    <property type="entry name" value="SBP_bac_3"/>
    <property type="match status" value="1"/>
</dbReference>
<sequence>MVIKPRDMKKRYFLNSILTLLLICHTAFLPAETSISTLDRIASHRVINIGYRDAAPYSYQTSDGHVVGYVVDLCKDVTEVLKKRLHLKDLAVNYIIVPRNMRTTMLNHRIIDMDCSLNTDTVKRENLVLFSHHYISVNTRFGTHAGNSIHSYADLAGRTISVAKGSTDLIDLNSLNRVHHLNILLLTPPSMKSSFAALSSHKSFATAMNEISLRQLIENSENPEGYQISHLVSGAPQDLGIMLRHDDLELKKIVDATLVARFKRRDFKNFYEQWFNSSLPDKNINLHFPLTAEMYHYLTKKA</sequence>
<dbReference type="OrthoDB" id="7240770at2"/>
<dbReference type="Proteomes" id="UP000268615">
    <property type="component" value="Unassembled WGS sequence"/>
</dbReference>
<gene>
    <name evidence="6" type="ORF">EHN07_10460</name>
</gene>